<evidence type="ECO:0000313" key="2">
    <source>
        <dbReference type="Proteomes" id="UP000501926"/>
    </source>
</evidence>
<protein>
    <submittedName>
        <fullName evidence="1">Uncharacterized protein</fullName>
    </submittedName>
</protein>
<dbReference type="Proteomes" id="UP000501926">
    <property type="component" value="Chromosome"/>
</dbReference>
<reference evidence="1 2" key="1">
    <citation type="submission" date="2020-02" db="EMBL/GenBank/DDBJ databases">
        <title>Newly sequenced genome of strain CSTR1 showed variability in Candidatus Kuenenia stuttgartiensis genomes.</title>
        <authorList>
            <person name="Ding C."/>
            <person name="Adrian L."/>
        </authorList>
    </citation>
    <scope>NUCLEOTIDE SEQUENCE [LARGE SCALE GENOMIC DNA]</scope>
    <source>
        <strain evidence="1 2">CSTR1</strain>
    </source>
</reference>
<dbReference type="AlphaFoldDB" id="A0A6G7GJQ9"/>
<accession>A0A6G7GJQ9</accession>
<evidence type="ECO:0000313" key="1">
    <source>
        <dbReference type="EMBL" id="QII09786.1"/>
    </source>
</evidence>
<name>A0A6G7GJQ9_KUEST</name>
<dbReference type="EMBL" id="CP049055">
    <property type="protein sequence ID" value="QII09786.1"/>
    <property type="molecule type" value="Genomic_DNA"/>
</dbReference>
<gene>
    <name evidence="1" type="ORF">KsCSTR_04070</name>
</gene>
<sequence length="47" mass="5554">MLPICEPVMYKIPQVPSKKRGYKGCVLIRMQRCTAVRLYSKIMFRGY</sequence>
<proteinExistence type="predicted"/>
<organism evidence="1 2">
    <name type="scientific">Kuenenia stuttgartiensis</name>
    <dbReference type="NCBI Taxonomy" id="174633"/>
    <lineage>
        <taxon>Bacteria</taxon>
        <taxon>Pseudomonadati</taxon>
        <taxon>Planctomycetota</taxon>
        <taxon>Candidatus Brocadiia</taxon>
        <taxon>Candidatus Brocadiales</taxon>
        <taxon>Candidatus Brocadiaceae</taxon>
        <taxon>Candidatus Kuenenia</taxon>
    </lineage>
</organism>